<organism evidence="1 2">
    <name type="scientific">Rhizobium mongolense</name>
    <dbReference type="NCBI Taxonomy" id="57676"/>
    <lineage>
        <taxon>Bacteria</taxon>
        <taxon>Pseudomonadati</taxon>
        <taxon>Pseudomonadota</taxon>
        <taxon>Alphaproteobacteria</taxon>
        <taxon>Hyphomicrobiales</taxon>
        <taxon>Rhizobiaceae</taxon>
        <taxon>Rhizobium/Agrobacterium group</taxon>
        <taxon>Rhizobium</taxon>
    </lineage>
</organism>
<evidence type="ECO:0000313" key="2">
    <source>
        <dbReference type="Proteomes" id="UP000533641"/>
    </source>
</evidence>
<proteinExistence type="predicted"/>
<evidence type="ECO:0000313" key="1">
    <source>
        <dbReference type="EMBL" id="MBB4274834.1"/>
    </source>
</evidence>
<dbReference type="EMBL" id="JACIGM010000005">
    <property type="protein sequence ID" value="MBB4274834.1"/>
    <property type="molecule type" value="Genomic_DNA"/>
</dbReference>
<name>A0A7W6WEN8_9HYPH</name>
<dbReference type="AlphaFoldDB" id="A0A7W6WEN8"/>
<sequence length="68" mass="7243">MGSMPIVAMEPFWQLVGSHVRGWVCDGIGPFPKRGLNEAFGLAIGFWRIGSCSDVLEAKFAAGAGKFA</sequence>
<gene>
    <name evidence="1" type="ORF">GGE12_002615</name>
</gene>
<protein>
    <submittedName>
        <fullName evidence="1">Uncharacterized protein</fullName>
    </submittedName>
</protein>
<dbReference type="Proteomes" id="UP000533641">
    <property type="component" value="Unassembled WGS sequence"/>
</dbReference>
<comment type="caution">
    <text evidence="1">The sequence shown here is derived from an EMBL/GenBank/DDBJ whole genome shotgun (WGS) entry which is preliminary data.</text>
</comment>
<accession>A0A7W6WEN8</accession>
<reference evidence="1 2" key="1">
    <citation type="submission" date="2020-08" db="EMBL/GenBank/DDBJ databases">
        <title>Genomic Encyclopedia of Type Strains, Phase IV (KMG-V): Genome sequencing to study the core and pangenomes of soil and plant-associated prokaryotes.</title>
        <authorList>
            <person name="Whitman W."/>
        </authorList>
    </citation>
    <scope>NUCLEOTIDE SEQUENCE [LARGE SCALE GENOMIC DNA]</scope>
    <source>
        <strain evidence="1 2">SEMIA 402</strain>
    </source>
</reference>